<dbReference type="InterPro" id="IPR045063">
    <property type="entry name" value="Dynamin_N"/>
</dbReference>
<name>A0A1V0SEK8_9VIRU</name>
<dbReference type="InterPro" id="IPR027417">
    <property type="entry name" value="P-loop_NTPase"/>
</dbReference>
<dbReference type="SUPFAM" id="SSF52540">
    <property type="entry name" value="P-loop containing nucleoside triphosphate hydrolases"/>
    <property type="match status" value="1"/>
</dbReference>
<dbReference type="EMBL" id="KY684103">
    <property type="protein sequence ID" value="ARF10146.1"/>
    <property type="molecule type" value="Genomic_DNA"/>
</dbReference>
<accession>A0A1V0SEK8</accession>
<dbReference type="Pfam" id="PF00350">
    <property type="entry name" value="Dynamin_N"/>
    <property type="match status" value="1"/>
</dbReference>
<proteinExistence type="predicted"/>
<feature type="domain" description="Dynamin N-terminal" evidence="1">
    <location>
        <begin position="17"/>
        <end position="150"/>
    </location>
</feature>
<evidence type="ECO:0000313" key="2">
    <source>
        <dbReference type="EMBL" id="ARF10146.1"/>
    </source>
</evidence>
<sequence length="151" mass="17357">MSVSNIINGVDKLQVNIAILGSISSGKSTLINAIFSDHYTENKIQRTTMIPQIYIEGINNKDANVIFQENKQCNDDNKIIENKLKEITHIVNKIPLINNRNNLRLSIYDLPGLNDIETKEIYYNYVKNNFYKFDIILYLIDIESALNTSDE</sequence>
<protein>
    <submittedName>
        <fullName evidence="2">Dynamin family GTPase</fullName>
    </submittedName>
</protein>
<organism evidence="2">
    <name type="scientific">Hokovirus HKV1</name>
    <dbReference type="NCBI Taxonomy" id="1977638"/>
    <lineage>
        <taxon>Viruses</taxon>
        <taxon>Varidnaviria</taxon>
        <taxon>Bamfordvirae</taxon>
        <taxon>Nucleocytoviricota</taxon>
        <taxon>Megaviricetes</taxon>
        <taxon>Imitervirales</taxon>
        <taxon>Mimiviridae</taxon>
        <taxon>Klosneuvirinae</taxon>
        <taxon>Hokovirus</taxon>
    </lineage>
</organism>
<dbReference type="Gene3D" id="3.40.50.300">
    <property type="entry name" value="P-loop containing nucleotide triphosphate hydrolases"/>
    <property type="match status" value="1"/>
</dbReference>
<reference evidence="2" key="1">
    <citation type="journal article" date="2017" name="Science">
        <title>Giant viruses with an expanded complement of translation system components.</title>
        <authorList>
            <person name="Schulz F."/>
            <person name="Yutin N."/>
            <person name="Ivanova N.N."/>
            <person name="Ortega D.R."/>
            <person name="Lee T.K."/>
            <person name="Vierheilig J."/>
            <person name="Daims H."/>
            <person name="Horn M."/>
            <person name="Wagner M."/>
            <person name="Jensen G.J."/>
            <person name="Kyrpides N.C."/>
            <person name="Koonin E.V."/>
            <person name="Woyke T."/>
        </authorList>
    </citation>
    <scope>NUCLEOTIDE SEQUENCE</scope>
    <source>
        <strain evidence="2">HKV1</strain>
    </source>
</reference>
<evidence type="ECO:0000259" key="1">
    <source>
        <dbReference type="Pfam" id="PF00350"/>
    </source>
</evidence>
<gene>
    <name evidence="2" type="ORF">Hokovirus_1_25</name>
</gene>